<name>A0A382H3J4_9ZZZZ</name>
<reference evidence="1" key="1">
    <citation type="submission" date="2018-05" db="EMBL/GenBank/DDBJ databases">
        <authorList>
            <person name="Lanie J.A."/>
            <person name="Ng W.-L."/>
            <person name="Kazmierczak K.M."/>
            <person name="Andrzejewski T.M."/>
            <person name="Davidsen T.M."/>
            <person name="Wayne K.J."/>
            <person name="Tettelin H."/>
            <person name="Glass J.I."/>
            <person name="Rusch D."/>
            <person name="Podicherti R."/>
            <person name="Tsui H.-C.T."/>
            <person name="Winkler M.E."/>
        </authorList>
    </citation>
    <scope>NUCLEOTIDE SEQUENCE</scope>
</reference>
<protein>
    <submittedName>
        <fullName evidence="1">Uncharacterized protein</fullName>
    </submittedName>
</protein>
<evidence type="ECO:0000313" key="1">
    <source>
        <dbReference type="EMBL" id="SVB81824.1"/>
    </source>
</evidence>
<gene>
    <name evidence="1" type="ORF">METZ01_LOCUS234678</name>
</gene>
<dbReference type="EMBL" id="UINC01058955">
    <property type="protein sequence ID" value="SVB81824.1"/>
    <property type="molecule type" value="Genomic_DNA"/>
</dbReference>
<accession>A0A382H3J4</accession>
<sequence length="70" mass="7326">MAEYKAGESACQRLRNVDTGGASVNLATAIPDRSTPTYAHAAPPAMRFSPSQYQGLFAILPLGFGPTDIG</sequence>
<proteinExistence type="predicted"/>
<dbReference type="AlphaFoldDB" id="A0A382H3J4"/>
<organism evidence="1">
    <name type="scientific">marine metagenome</name>
    <dbReference type="NCBI Taxonomy" id="408172"/>
    <lineage>
        <taxon>unclassified sequences</taxon>
        <taxon>metagenomes</taxon>
        <taxon>ecological metagenomes</taxon>
    </lineage>
</organism>